<dbReference type="EMBL" id="CP000155">
    <property type="protein sequence ID" value="ABC32979.1"/>
    <property type="molecule type" value="Genomic_DNA"/>
</dbReference>
<feature type="domain" description="Helicase C-terminal" evidence="3">
    <location>
        <begin position="634"/>
        <end position="780"/>
    </location>
</feature>
<dbReference type="InterPro" id="IPR027417">
    <property type="entry name" value="P-loop_NTPase"/>
</dbReference>
<dbReference type="SMART" id="SM00487">
    <property type="entry name" value="DEXDc"/>
    <property type="match status" value="1"/>
</dbReference>
<feature type="domain" description="Helicase ATP-binding" evidence="2">
    <location>
        <begin position="430"/>
        <end position="580"/>
    </location>
</feature>
<keyword evidence="1" id="KW-0175">Coiled coil</keyword>
<dbReference type="KEGG" id="hch:HCH_06333"/>
<proteinExistence type="predicted"/>
<dbReference type="GO" id="GO:0003677">
    <property type="term" value="F:DNA binding"/>
    <property type="evidence" value="ECO:0007669"/>
    <property type="project" value="InterPro"/>
</dbReference>
<dbReference type="Pfam" id="PF04851">
    <property type="entry name" value="ResIII"/>
    <property type="match status" value="1"/>
</dbReference>
<evidence type="ECO:0000256" key="1">
    <source>
        <dbReference type="SAM" id="Coils"/>
    </source>
</evidence>
<dbReference type="HOGENOM" id="CLU_011771_1_0_6"/>
<dbReference type="InterPro" id="IPR001650">
    <property type="entry name" value="Helicase_C-like"/>
</dbReference>
<dbReference type="PROSITE" id="PS51194">
    <property type="entry name" value="HELICASE_CTER"/>
    <property type="match status" value="1"/>
</dbReference>
<reference evidence="4 5" key="1">
    <citation type="journal article" date="2005" name="Nucleic Acids Res.">
        <title>Genomic blueprint of Hahella chejuensis, a marine microbe producing an algicidal agent.</title>
        <authorList>
            <person name="Jeong H."/>
            <person name="Yim J.H."/>
            <person name="Lee C."/>
            <person name="Choi S.-H."/>
            <person name="Park Y.K."/>
            <person name="Yoon S.H."/>
            <person name="Hur C.-G."/>
            <person name="Kang H.-Y."/>
            <person name="Kim D."/>
            <person name="Lee H.H."/>
            <person name="Park K.H."/>
            <person name="Park S.-H."/>
            <person name="Park H.-S."/>
            <person name="Lee H.K."/>
            <person name="Oh T.K."/>
            <person name="Kim J.F."/>
        </authorList>
    </citation>
    <scope>NUCLEOTIDE SEQUENCE [LARGE SCALE GENOMIC DNA]</scope>
    <source>
        <strain evidence="4 5">KCTC 2396</strain>
    </source>
</reference>
<dbReference type="eggNOG" id="COG4951">
    <property type="taxonomic scope" value="Bacteria"/>
</dbReference>
<dbReference type="GO" id="GO:0005829">
    <property type="term" value="C:cytosol"/>
    <property type="evidence" value="ECO:0007669"/>
    <property type="project" value="TreeGrafter"/>
</dbReference>
<dbReference type="PANTHER" id="PTHR47396">
    <property type="entry name" value="TYPE I RESTRICTION ENZYME ECOKI R PROTEIN"/>
    <property type="match status" value="1"/>
</dbReference>
<dbReference type="Proteomes" id="UP000000238">
    <property type="component" value="Chromosome"/>
</dbReference>
<keyword evidence="5" id="KW-1185">Reference proteome</keyword>
<dbReference type="InterPro" id="IPR054347">
    <property type="entry name" value="TOTE_primase"/>
</dbReference>
<evidence type="ECO:0000259" key="3">
    <source>
        <dbReference type="PROSITE" id="PS51194"/>
    </source>
</evidence>
<dbReference type="GO" id="GO:0004386">
    <property type="term" value="F:helicase activity"/>
    <property type="evidence" value="ECO:0007669"/>
    <property type="project" value="UniProtKB-KW"/>
</dbReference>
<protein>
    <submittedName>
        <fullName evidence="4">DNA or RNA helicase of superfamily II</fullName>
    </submittedName>
</protein>
<dbReference type="GO" id="GO:0005524">
    <property type="term" value="F:ATP binding"/>
    <property type="evidence" value="ECO:0007669"/>
    <property type="project" value="InterPro"/>
</dbReference>
<evidence type="ECO:0000313" key="5">
    <source>
        <dbReference type="Proteomes" id="UP000000238"/>
    </source>
</evidence>
<evidence type="ECO:0000259" key="2">
    <source>
        <dbReference type="PROSITE" id="PS51192"/>
    </source>
</evidence>
<dbReference type="CDD" id="cd17926">
    <property type="entry name" value="DEXHc_RE"/>
    <property type="match status" value="1"/>
</dbReference>
<dbReference type="STRING" id="349521.HCH_06333"/>
<gene>
    <name evidence="4" type="ordered locus">HCH_06333</name>
</gene>
<sequence>MNDARYQDISAIDNRLVELENEKQQLLALRDSLLDAQSDRPIQTFSPEQKIAIFRQLFRGREDIFANRWQNKQGRSGYAVACDNEWIAGVCNKPRIKCQDCTHRKFSELNEQTIYRHLAGHQVVGLYPLLKDNTCYLLAADFDKGCWQEEVKAMSRACQEFDIPHAIEISRSGNGAHLWIFFETNIPANQARALGFSLLDKAMEIFPNLSFGSYDRLFPNQNFLPEGGFGNLIALPLQKEARLSGHSCFVDSELNTIDDQWLYLSELKTLTQSRVDKLITTTSPNTLLLSEQGLADNRPPWEITAKTAPIKLEHPPKSITITLANYIYFLMSDLPGPLLAGLKRLACFSNPVFFKTQALRFSTHGIPRFISCAHIENGYLALPRGCLDEAIALLQEHNISMQFDDKREAGKPLIKLAPTFTLRKNQREAVAAISKHDFGILHAPTAFGKTVTAIGMIVKRKVNTLILVHSRQLLEQWHERLRTFLPDVNIGSVGGGKRKPSGVIDIATYQSLVNKKDNSISHLIQAYGHIIVDECHHLSAPRFEMVLNEVRAKYVLGLTATPERQDGRQKIIFMAAGPIRYKVKSSTDEQFTQTVIIHQFYDAPPAELVQTDERPKITDAYRWLVDNECRTSKIISDAFQCVQNGGHPLILTERREHAEYIHTQLVEMDINAIVLKGAMKAAERKNADNHLQSAQVVVATGKYVGEGFDLPRLDTLFLAMPIAWKGTLAQYAGRIHRESEGKTQVTIHDYVDCALPMLQRMFKKREKSYKAMGYTLQYVGNDNNNQPTARAPNAQVAISYFKLMAKYV</sequence>
<dbReference type="AlphaFoldDB" id="Q2S8P5"/>
<dbReference type="Pfam" id="PF00271">
    <property type="entry name" value="Helicase_C"/>
    <property type="match status" value="1"/>
</dbReference>
<dbReference type="PROSITE" id="PS51192">
    <property type="entry name" value="HELICASE_ATP_BIND_1"/>
    <property type="match status" value="1"/>
</dbReference>
<evidence type="ECO:0000313" key="4">
    <source>
        <dbReference type="EMBL" id="ABC32979.1"/>
    </source>
</evidence>
<dbReference type="GO" id="GO:0016787">
    <property type="term" value="F:hydrolase activity"/>
    <property type="evidence" value="ECO:0007669"/>
    <property type="project" value="InterPro"/>
</dbReference>
<dbReference type="Pfam" id="PF22548">
    <property type="entry name" value="AEP-TOTE"/>
    <property type="match status" value="1"/>
</dbReference>
<keyword evidence="4" id="KW-0347">Helicase</keyword>
<accession>Q2S8P5</accession>
<dbReference type="CDD" id="cd18785">
    <property type="entry name" value="SF2_C"/>
    <property type="match status" value="1"/>
</dbReference>
<name>Q2S8P5_HAHCH</name>
<dbReference type="InterPro" id="IPR050742">
    <property type="entry name" value="Helicase_Restrict-Modif_Enz"/>
</dbReference>
<keyword evidence="4" id="KW-0067">ATP-binding</keyword>
<keyword evidence="4" id="KW-0547">Nucleotide-binding</keyword>
<dbReference type="SUPFAM" id="SSF52540">
    <property type="entry name" value="P-loop containing nucleoside triphosphate hydrolases"/>
    <property type="match status" value="2"/>
</dbReference>
<dbReference type="InterPro" id="IPR014001">
    <property type="entry name" value="Helicase_ATP-bd"/>
</dbReference>
<dbReference type="RefSeq" id="WP_011400035.1">
    <property type="nucleotide sequence ID" value="NC_007645.1"/>
</dbReference>
<dbReference type="Gene3D" id="3.40.50.300">
    <property type="entry name" value="P-loop containing nucleotide triphosphate hydrolases"/>
    <property type="match status" value="2"/>
</dbReference>
<feature type="coiled-coil region" evidence="1">
    <location>
        <begin position="9"/>
        <end position="39"/>
    </location>
</feature>
<organism evidence="4 5">
    <name type="scientific">Hahella chejuensis (strain KCTC 2396)</name>
    <dbReference type="NCBI Taxonomy" id="349521"/>
    <lineage>
        <taxon>Bacteria</taxon>
        <taxon>Pseudomonadati</taxon>
        <taxon>Pseudomonadota</taxon>
        <taxon>Gammaproteobacteria</taxon>
        <taxon>Oceanospirillales</taxon>
        <taxon>Hahellaceae</taxon>
        <taxon>Hahella</taxon>
    </lineage>
</organism>
<dbReference type="InterPro" id="IPR006935">
    <property type="entry name" value="Helicase/UvrB_N"/>
</dbReference>
<dbReference type="eggNOG" id="COG1061">
    <property type="taxonomic scope" value="Bacteria"/>
</dbReference>
<keyword evidence="4" id="KW-0378">Hydrolase</keyword>
<dbReference type="PANTHER" id="PTHR47396:SF1">
    <property type="entry name" value="ATP-DEPENDENT HELICASE IRC3-RELATED"/>
    <property type="match status" value="1"/>
</dbReference>